<dbReference type="Gene3D" id="3.30.1370.160">
    <property type="match status" value="1"/>
</dbReference>
<dbReference type="GO" id="GO:0003723">
    <property type="term" value="F:RNA binding"/>
    <property type="evidence" value="ECO:0007669"/>
    <property type="project" value="InterPro"/>
</dbReference>
<dbReference type="EMBL" id="CP046314">
    <property type="protein sequence ID" value="QGS09577.1"/>
    <property type="molecule type" value="Genomic_DNA"/>
</dbReference>
<dbReference type="CDD" id="cd00165">
    <property type="entry name" value="S4"/>
    <property type="match status" value="1"/>
</dbReference>
<dbReference type="InterPro" id="IPR040591">
    <property type="entry name" value="RqcP2_RBD"/>
</dbReference>
<dbReference type="InterPro" id="IPR002942">
    <property type="entry name" value="S4_RNA-bd"/>
</dbReference>
<protein>
    <submittedName>
        <fullName evidence="1">RNA-binding protein</fullName>
    </submittedName>
</protein>
<dbReference type="RefSeq" id="WP_004632220.1">
    <property type="nucleotide sequence ID" value="NZ_CALALO010000066.1"/>
</dbReference>
<dbReference type="SUPFAM" id="SSF55174">
    <property type="entry name" value="Alpha-L RNA-binding motif"/>
    <property type="match status" value="1"/>
</dbReference>
<organism evidence="1 2">
    <name type="scientific">Gemella morbillorum</name>
    <dbReference type="NCBI Taxonomy" id="29391"/>
    <lineage>
        <taxon>Bacteria</taxon>
        <taxon>Bacillati</taxon>
        <taxon>Bacillota</taxon>
        <taxon>Bacilli</taxon>
        <taxon>Bacillales</taxon>
        <taxon>Gemellaceae</taxon>
        <taxon>Gemella</taxon>
    </lineage>
</organism>
<evidence type="ECO:0000313" key="2">
    <source>
        <dbReference type="Proteomes" id="UP000425411"/>
    </source>
</evidence>
<evidence type="ECO:0000313" key="1">
    <source>
        <dbReference type="EMBL" id="QGS09577.1"/>
    </source>
</evidence>
<dbReference type="Pfam" id="PF17774">
    <property type="entry name" value="YlmH_RBD"/>
    <property type="match status" value="1"/>
</dbReference>
<dbReference type="AlphaFoldDB" id="A0A2X4NBD3"/>
<dbReference type="Gene3D" id="3.30.70.330">
    <property type="match status" value="1"/>
</dbReference>
<sequence length="256" mass="30068">MKKINALSFLTQEERDATEKLLQSVSISDNRNTVTKFLTNFEQVILKKIIMYNYSDMSIDFFGGTADAERKKAKIIANEYYDIDYEITCLRANYNNKFDKIQHRDVLGAVHNMGINFNRIGDIVVLEREIYIFVDYEIADYIMMQLTKIGRINLQFEKIDLVEVNIEKEYEEFDIVSSSFRLDSLVAKITNKSRSKVKEFLEQEFIKLNHSVIKNGEKNCVNGDVISIRKYGRFILKEYTQNKKSLKYRIKVLKLV</sequence>
<name>A0A2X4NBD3_9BACL</name>
<proteinExistence type="predicted"/>
<dbReference type="Proteomes" id="UP000425411">
    <property type="component" value="Chromosome"/>
</dbReference>
<dbReference type="OrthoDB" id="9812787at2"/>
<dbReference type="InterPro" id="IPR012677">
    <property type="entry name" value="Nucleotide-bd_a/b_plait_sf"/>
</dbReference>
<gene>
    <name evidence="1" type="ORF">FOC49_06645</name>
</gene>
<dbReference type="GeneID" id="93207397"/>
<reference evidence="1 2" key="1">
    <citation type="submission" date="2019-11" db="EMBL/GenBank/DDBJ databases">
        <title>FDA dAtabase for Regulatory Grade micrObial Sequences (FDA-ARGOS): Supporting development and validation of Infectious Disease Dx tests.</title>
        <authorList>
            <person name="Turner S."/>
            <person name="Byrd R."/>
            <person name="Tallon L."/>
            <person name="Sadzewicz L."/>
            <person name="Vavikolanu K."/>
            <person name="Mehta A."/>
            <person name="Aluvathingal J."/>
            <person name="Nadendla S."/>
            <person name="Myers T."/>
            <person name="Yan Y."/>
            <person name="Sichtig H."/>
        </authorList>
    </citation>
    <scope>NUCLEOTIDE SEQUENCE [LARGE SCALE GENOMIC DNA]</scope>
    <source>
        <strain evidence="1 2">FDAARGOS_741</strain>
    </source>
</reference>
<accession>A0A2X4NBD3</accession>
<dbReference type="SMART" id="SM00363">
    <property type="entry name" value="S4"/>
    <property type="match status" value="1"/>
</dbReference>
<dbReference type="PROSITE" id="PS50889">
    <property type="entry name" value="S4"/>
    <property type="match status" value="1"/>
</dbReference>
<keyword evidence="2" id="KW-1185">Reference proteome</keyword>